<feature type="transmembrane region" description="Helical" evidence="5">
    <location>
        <begin position="175"/>
        <end position="197"/>
    </location>
</feature>
<reference evidence="7" key="1">
    <citation type="submission" date="2023-03" db="EMBL/GenBank/DDBJ databases">
        <title>Chitinimonas shenzhenensis gen. nov., sp. nov., a novel member of family Burkholderiaceae isolated from activated sludge collected in Shen Zhen, China.</title>
        <authorList>
            <person name="Wang X."/>
        </authorList>
    </citation>
    <scope>NUCLEOTIDE SEQUENCE</scope>
    <source>
        <strain evidence="7">DQS-5</strain>
    </source>
</reference>
<feature type="transmembrane region" description="Helical" evidence="5">
    <location>
        <begin position="265"/>
        <end position="287"/>
    </location>
</feature>
<dbReference type="InterPro" id="IPR037185">
    <property type="entry name" value="EmrE-like"/>
</dbReference>
<feature type="transmembrane region" description="Helical" evidence="5">
    <location>
        <begin position="93"/>
        <end position="113"/>
    </location>
</feature>
<feature type="transmembrane region" description="Helical" evidence="5">
    <location>
        <begin position="66"/>
        <end position="87"/>
    </location>
</feature>
<keyword evidence="8" id="KW-1185">Reference proteome</keyword>
<dbReference type="SUPFAM" id="SSF103481">
    <property type="entry name" value="Multidrug resistance efflux transporter EmrE"/>
    <property type="match status" value="2"/>
</dbReference>
<evidence type="ECO:0000313" key="7">
    <source>
        <dbReference type="EMBL" id="MDK2124742.1"/>
    </source>
</evidence>
<protein>
    <submittedName>
        <fullName evidence="7">DMT family transporter</fullName>
    </submittedName>
</protein>
<dbReference type="InterPro" id="IPR000620">
    <property type="entry name" value="EamA_dom"/>
</dbReference>
<feature type="domain" description="EamA" evidence="6">
    <location>
        <begin position="9"/>
        <end position="136"/>
    </location>
</feature>
<dbReference type="Pfam" id="PF00892">
    <property type="entry name" value="EamA"/>
    <property type="match status" value="2"/>
</dbReference>
<feature type="transmembrane region" description="Helical" evidence="5">
    <location>
        <begin position="143"/>
        <end position="163"/>
    </location>
</feature>
<evidence type="ECO:0000256" key="4">
    <source>
        <dbReference type="ARBA" id="ARBA00023136"/>
    </source>
</evidence>
<keyword evidence="4 5" id="KW-0472">Membrane</keyword>
<evidence type="ECO:0000256" key="2">
    <source>
        <dbReference type="ARBA" id="ARBA00022692"/>
    </source>
</evidence>
<feature type="transmembrane region" description="Helical" evidence="5">
    <location>
        <begin position="36"/>
        <end position="54"/>
    </location>
</feature>
<keyword evidence="2 5" id="KW-0812">Transmembrane</keyword>
<gene>
    <name evidence="7" type="ORF">PZA18_11850</name>
</gene>
<evidence type="ECO:0000256" key="5">
    <source>
        <dbReference type="SAM" id="Phobius"/>
    </source>
</evidence>
<feature type="transmembrane region" description="Helical" evidence="5">
    <location>
        <begin position="240"/>
        <end position="259"/>
    </location>
</feature>
<feature type="domain" description="EamA" evidence="6">
    <location>
        <begin position="151"/>
        <end position="281"/>
    </location>
</feature>
<dbReference type="InterPro" id="IPR050638">
    <property type="entry name" value="AA-Vitamin_Transporters"/>
</dbReference>
<dbReference type="RefSeq" id="WP_284101056.1">
    <property type="nucleotide sequence ID" value="NZ_JARRAF010000012.1"/>
</dbReference>
<dbReference type="Proteomes" id="UP001172778">
    <property type="component" value="Unassembled WGS sequence"/>
</dbReference>
<name>A0ABT7DXE9_9NEIS</name>
<evidence type="ECO:0000256" key="1">
    <source>
        <dbReference type="ARBA" id="ARBA00004141"/>
    </source>
</evidence>
<sequence length="297" mass="31362">MKTRDIAEMLILAALWGASFMFMRLAAPEFGPVVLIELRVALAALCLIPVLWWRRGQIHLKGNWPALAIVGITNSALPFCLLAFATLYVTGGFASILNATTPLWGAAIAWIWLGDRLSGSRVVGLLVGFCGVLLLVWNKLHFSAGGAALAVPAALLATSMYGFAANYTKQRLTGVNSLAVATGSLICAALLLLPAAIALWPQHPVSARAWMAVIIMAIASTGLAYILYFRLLARIGPAKVMTVTFLIPLFGVLWGALFLNEQPTLNMLAGSLVILLGTALAAGLVSLPGKLATARSG</sequence>
<keyword evidence="3 5" id="KW-1133">Transmembrane helix</keyword>
<proteinExistence type="predicted"/>
<feature type="transmembrane region" description="Helical" evidence="5">
    <location>
        <begin position="209"/>
        <end position="228"/>
    </location>
</feature>
<accession>A0ABT7DXE9</accession>
<evidence type="ECO:0000313" key="8">
    <source>
        <dbReference type="Proteomes" id="UP001172778"/>
    </source>
</evidence>
<dbReference type="PANTHER" id="PTHR32322">
    <property type="entry name" value="INNER MEMBRANE TRANSPORTER"/>
    <property type="match status" value="1"/>
</dbReference>
<organism evidence="7 8">
    <name type="scientific">Parachitinimonas caeni</name>
    <dbReference type="NCBI Taxonomy" id="3031301"/>
    <lineage>
        <taxon>Bacteria</taxon>
        <taxon>Pseudomonadati</taxon>
        <taxon>Pseudomonadota</taxon>
        <taxon>Betaproteobacteria</taxon>
        <taxon>Neisseriales</taxon>
        <taxon>Chitinibacteraceae</taxon>
        <taxon>Parachitinimonas</taxon>
    </lineage>
</organism>
<dbReference type="PANTHER" id="PTHR32322:SF9">
    <property type="entry name" value="AMINO-ACID METABOLITE EFFLUX PUMP-RELATED"/>
    <property type="match status" value="1"/>
</dbReference>
<evidence type="ECO:0000259" key="6">
    <source>
        <dbReference type="Pfam" id="PF00892"/>
    </source>
</evidence>
<comment type="subcellular location">
    <subcellularLocation>
        <location evidence="1">Membrane</location>
        <topology evidence="1">Multi-pass membrane protein</topology>
    </subcellularLocation>
</comment>
<comment type="caution">
    <text evidence="7">The sequence shown here is derived from an EMBL/GenBank/DDBJ whole genome shotgun (WGS) entry which is preliminary data.</text>
</comment>
<dbReference type="EMBL" id="JARRAF010000012">
    <property type="protein sequence ID" value="MDK2124742.1"/>
    <property type="molecule type" value="Genomic_DNA"/>
</dbReference>
<feature type="transmembrane region" description="Helical" evidence="5">
    <location>
        <begin position="120"/>
        <end position="137"/>
    </location>
</feature>
<evidence type="ECO:0000256" key="3">
    <source>
        <dbReference type="ARBA" id="ARBA00022989"/>
    </source>
</evidence>